<name>A0A382Y6K8_9ZZZZ</name>
<proteinExistence type="predicted"/>
<organism evidence="1">
    <name type="scientific">marine metagenome</name>
    <dbReference type="NCBI Taxonomy" id="408172"/>
    <lineage>
        <taxon>unclassified sequences</taxon>
        <taxon>metagenomes</taxon>
        <taxon>ecological metagenomes</taxon>
    </lineage>
</organism>
<evidence type="ECO:0000313" key="1">
    <source>
        <dbReference type="EMBL" id="SVD78883.1"/>
    </source>
</evidence>
<dbReference type="EMBL" id="UINC01173343">
    <property type="protein sequence ID" value="SVD78883.1"/>
    <property type="molecule type" value="Genomic_DNA"/>
</dbReference>
<reference evidence="1" key="1">
    <citation type="submission" date="2018-05" db="EMBL/GenBank/DDBJ databases">
        <authorList>
            <person name="Lanie J.A."/>
            <person name="Ng W.-L."/>
            <person name="Kazmierczak K.M."/>
            <person name="Andrzejewski T.M."/>
            <person name="Davidsen T.M."/>
            <person name="Wayne K.J."/>
            <person name="Tettelin H."/>
            <person name="Glass J.I."/>
            <person name="Rusch D."/>
            <person name="Podicherti R."/>
            <person name="Tsui H.-C.T."/>
            <person name="Winkler M.E."/>
        </authorList>
    </citation>
    <scope>NUCLEOTIDE SEQUENCE</scope>
</reference>
<sequence>MMGFHCPFRVGHHAVDVSGLVADTCNVIDRAVRVPLIAKKYLSVCLQFGQYRFIRPVIAFSMGNGQVNRRSQFTLVKAFVRILDPEGLIKATKLDAVVPHQGTGKQTRFAKNLKPIAYSEDLAAFLHKFFQVDHDRGKPGNCTATQVITKGKSTGNDHRFSLRRQAGLMPYAL</sequence>
<accession>A0A382Y6K8</accession>
<dbReference type="AlphaFoldDB" id="A0A382Y6K8"/>
<gene>
    <name evidence="1" type="ORF">METZ01_LOCUS431737</name>
</gene>
<feature type="non-terminal residue" evidence="1">
    <location>
        <position position="173"/>
    </location>
</feature>
<protein>
    <submittedName>
        <fullName evidence="1">Uncharacterized protein</fullName>
    </submittedName>
</protein>